<evidence type="ECO:0000256" key="2">
    <source>
        <dbReference type="ARBA" id="ARBA00004123"/>
    </source>
</evidence>
<dbReference type="InterPro" id="IPR010997">
    <property type="entry name" value="HRDC-like_sf"/>
</dbReference>
<dbReference type="PROSITE" id="PS51192">
    <property type="entry name" value="HELICASE_ATP_BIND_1"/>
    <property type="match status" value="1"/>
</dbReference>
<accession>A0A2A2M0Z0</accession>
<dbReference type="SUPFAM" id="SSF47819">
    <property type="entry name" value="HRDC-like"/>
    <property type="match status" value="1"/>
</dbReference>
<dbReference type="Gene3D" id="1.10.150.80">
    <property type="entry name" value="HRDC domain"/>
    <property type="match status" value="1"/>
</dbReference>
<evidence type="ECO:0000259" key="15">
    <source>
        <dbReference type="PROSITE" id="PS50967"/>
    </source>
</evidence>
<evidence type="ECO:0000256" key="11">
    <source>
        <dbReference type="ARBA" id="ARBA00034617"/>
    </source>
</evidence>
<comment type="catalytic activity">
    <reaction evidence="11 13">
        <text>Couples ATP hydrolysis with the unwinding of duplex DNA by translocating in the 3'-5' direction.</text>
        <dbReference type="EC" id="5.6.2.4"/>
    </reaction>
</comment>
<evidence type="ECO:0000256" key="10">
    <source>
        <dbReference type="ARBA" id="ARBA00023242"/>
    </source>
</evidence>
<dbReference type="InterPro" id="IPR002121">
    <property type="entry name" value="HRDC_dom"/>
</dbReference>
<evidence type="ECO:0000256" key="12">
    <source>
        <dbReference type="ARBA" id="ARBA00049360"/>
    </source>
</evidence>
<dbReference type="FunFam" id="1.10.150.80:FF:000019">
    <property type="entry name" value="ATP-dependent DNA helicase"/>
    <property type="match status" value="1"/>
</dbReference>
<evidence type="ECO:0000256" key="9">
    <source>
        <dbReference type="ARBA" id="ARBA00023235"/>
    </source>
</evidence>
<feature type="region of interest" description="Disordered" evidence="14">
    <location>
        <begin position="837"/>
        <end position="900"/>
    </location>
</feature>
<dbReference type="PROSITE" id="PS00690">
    <property type="entry name" value="DEAH_ATP_HELICASE"/>
    <property type="match status" value="1"/>
</dbReference>
<reference evidence="18 19" key="1">
    <citation type="journal article" date="2017" name="Curr. Biol.">
        <title>Genome architecture and evolution of a unichromosomal asexual nematode.</title>
        <authorList>
            <person name="Fradin H."/>
            <person name="Zegar C."/>
            <person name="Gutwein M."/>
            <person name="Lucas J."/>
            <person name="Kovtun M."/>
            <person name="Corcoran D."/>
            <person name="Baugh L.R."/>
            <person name="Kiontke K."/>
            <person name="Gunsalus K."/>
            <person name="Fitch D.H."/>
            <person name="Piano F."/>
        </authorList>
    </citation>
    <scope>NUCLEOTIDE SEQUENCE [LARGE SCALE GENOMIC DNA]</scope>
    <source>
        <strain evidence="18">PF1309</strain>
    </source>
</reference>
<dbReference type="EC" id="5.6.2.4" evidence="13"/>
<dbReference type="NCBIfam" id="TIGR00614">
    <property type="entry name" value="recQ_fam"/>
    <property type="match status" value="1"/>
</dbReference>
<feature type="compositionally biased region" description="Low complexity" evidence="14">
    <location>
        <begin position="880"/>
        <end position="900"/>
    </location>
</feature>
<dbReference type="Pfam" id="PF00271">
    <property type="entry name" value="Helicase_C"/>
    <property type="match status" value="1"/>
</dbReference>
<dbReference type="CDD" id="cd18794">
    <property type="entry name" value="SF2_C_RecQ"/>
    <property type="match status" value="1"/>
</dbReference>
<dbReference type="PROSITE" id="PS51194">
    <property type="entry name" value="HELICASE_CTER"/>
    <property type="match status" value="1"/>
</dbReference>
<dbReference type="GO" id="GO:0005737">
    <property type="term" value="C:cytoplasm"/>
    <property type="evidence" value="ECO:0007669"/>
    <property type="project" value="TreeGrafter"/>
</dbReference>
<keyword evidence="8" id="KW-0238">DNA-binding</keyword>
<feature type="compositionally biased region" description="Polar residues" evidence="14">
    <location>
        <begin position="86"/>
        <end position="100"/>
    </location>
</feature>
<dbReference type="InterPro" id="IPR011545">
    <property type="entry name" value="DEAD/DEAH_box_helicase_dom"/>
</dbReference>
<gene>
    <name evidence="18" type="ORF">WR25_10648</name>
</gene>
<dbReference type="Pfam" id="PF16124">
    <property type="entry name" value="RecQ_Zn_bind"/>
    <property type="match status" value="1"/>
</dbReference>
<sequence length="900" mass="100757">MNFGMKNWTNDKNDDFDDFDEEPIVLARRSNDEEKFAQMEVELDLEMQVQSQGHDDSMDFDNPVIIMPKKKLVDKPASANDEPCCSMSNSQAPAANQTFDPNLPRNDMHGQFRGFLKDNGDEFDNDVGLLGKVKKDELYRVLKNKFGFNGFRHRQKATIVAILLGHDAFVLMPTGAGKSLCYQLPAILTPGVTIVVSPLKSLIEDQVSKMKELQIPCESLTSELGVKAQDEIYKRLSLKPPDIKLLYVTPEKVSSSSRLLSVFDDLHRNGFLARFVVDEAHCVSQWGHDFRPDYTKLNALRATYGNPKVPILALTATATPKIVTDTRNHLAIPESKLFISSFVRSNLKYEVIQRKTNILQDVMKKMMKQFGDRAAGIIYCLSRKDCETTARTLRGWNFKADVYHAGLSDSFRTAVQRRWQANEVNVICATIAFGMGIDKPDVRYVIHIALPKSIEGYYQETGRAGRDGVPSYCLLLYNYSDTIRLRKMIEGNISGSTRGIVDMHLHNIYQMVGYCENVSICRRKVLVEHFGEVYDAQACRIGPTPCDVCTRQKMAPNSAKLFDVSEETKMILTELPKLGKITLIRLAEIYRGQMNKGGLRIDATRCKFFGRGASMSPDDALRLIRKMVVEGYIFEQLYAGPVESATLAYAELTQKGSDVVHGRIIPKMFLHILEGDKKKKAGNGSGLATISGISMVSEAQALKEKHKLKHTDLFTKCLKQLTELMQKISMQINVAGPYTIISKEGLEQIAALMPRTNSELLEIDSMTQLKVDRYGARIMEVLKPYWLEIDERDAKEMHQQLESMKKNNDIAVIPVLQGNFLINKYFEKSFNLKTSGPTTVGTATGRFKPQFGRAKPKRKGSGASAGSSGGSRTKKPRTTRAPSKAASRSAAANSAGRKRL</sequence>
<dbReference type="PROSITE" id="PS50967">
    <property type="entry name" value="HRDC"/>
    <property type="match status" value="1"/>
</dbReference>
<evidence type="ECO:0000256" key="6">
    <source>
        <dbReference type="ARBA" id="ARBA00022806"/>
    </source>
</evidence>
<dbReference type="InterPro" id="IPR032284">
    <property type="entry name" value="RecQ_Zn-bd"/>
</dbReference>
<dbReference type="InterPro" id="IPR014001">
    <property type="entry name" value="Helicase_ATP-bd"/>
</dbReference>
<dbReference type="GO" id="GO:0005694">
    <property type="term" value="C:chromosome"/>
    <property type="evidence" value="ECO:0007669"/>
    <property type="project" value="TreeGrafter"/>
</dbReference>
<dbReference type="InterPro" id="IPR044876">
    <property type="entry name" value="HRDC_dom_sf"/>
</dbReference>
<evidence type="ECO:0000256" key="14">
    <source>
        <dbReference type="SAM" id="MobiDB-lite"/>
    </source>
</evidence>
<dbReference type="InterPro" id="IPR004589">
    <property type="entry name" value="DNA_helicase_ATP-dep_RecQ"/>
</dbReference>
<dbReference type="GO" id="GO:0006260">
    <property type="term" value="P:DNA replication"/>
    <property type="evidence" value="ECO:0007669"/>
    <property type="project" value="InterPro"/>
</dbReference>
<dbReference type="Proteomes" id="UP000218231">
    <property type="component" value="Unassembled WGS sequence"/>
</dbReference>
<evidence type="ECO:0000256" key="5">
    <source>
        <dbReference type="ARBA" id="ARBA00022801"/>
    </source>
</evidence>
<evidence type="ECO:0000259" key="17">
    <source>
        <dbReference type="PROSITE" id="PS51194"/>
    </source>
</evidence>
<feature type="region of interest" description="Disordered" evidence="14">
    <location>
        <begin position="77"/>
        <end position="103"/>
    </location>
</feature>
<keyword evidence="9" id="KW-0413">Isomerase</keyword>
<evidence type="ECO:0000259" key="16">
    <source>
        <dbReference type="PROSITE" id="PS51192"/>
    </source>
</evidence>
<keyword evidence="6 13" id="KW-0347">Helicase</keyword>
<proteinExistence type="inferred from homology"/>
<dbReference type="FunFam" id="3.40.50.300:FF:000340">
    <property type="entry name" value="Bloom syndrome, RecQ helicase"/>
    <property type="match status" value="1"/>
</dbReference>
<feature type="domain" description="Helicase C-terminal" evidence="17">
    <location>
        <begin position="366"/>
        <end position="509"/>
    </location>
</feature>
<dbReference type="SMART" id="SM00487">
    <property type="entry name" value="DEXDc"/>
    <property type="match status" value="1"/>
</dbReference>
<dbReference type="InterPro" id="IPR018982">
    <property type="entry name" value="RQC_domain"/>
</dbReference>
<dbReference type="GO" id="GO:0003677">
    <property type="term" value="F:DNA binding"/>
    <property type="evidence" value="ECO:0007669"/>
    <property type="project" value="UniProtKB-KW"/>
</dbReference>
<name>A0A2A2M0Z0_9BILA</name>
<organism evidence="18 19">
    <name type="scientific">Diploscapter pachys</name>
    <dbReference type="NCBI Taxonomy" id="2018661"/>
    <lineage>
        <taxon>Eukaryota</taxon>
        <taxon>Metazoa</taxon>
        <taxon>Ecdysozoa</taxon>
        <taxon>Nematoda</taxon>
        <taxon>Chromadorea</taxon>
        <taxon>Rhabditida</taxon>
        <taxon>Rhabditina</taxon>
        <taxon>Rhabditomorpha</taxon>
        <taxon>Rhabditoidea</taxon>
        <taxon>Rhabditidae</taxon>
        <taxon>Diploscapter</taxon>
    </lineage>
</organism>
<comment type="similarity">
    <text evidence="3 13">Belongs to the helicase family. RecQ subfamily.</text>
</comment>
<protein>
    <recommendedName>
        <fullName evidence="13">ATP-dependent DNA helicase</fullName>
        <ecNumber evidence="13">5.6.2.4</ecNumber>
    </recommendedName>
</protein>
<keyword evidence="10 13" id="KW-0539">Nucleus</keyword>
<dbReference type="InterPro" id="IPR002464">
    <property type="entry name" value="DNA/RNA_helicase_DEAH_CS"/>
</dbReference>
<evidence type="ECO:0000256" key="4">
    <source>
        <dbReference type="ARBA" id="ARBA00022741"/>
    </source>
</evidence>
<evidence type="ECO:0000256" key="7">
    <source>
        <dbReference type="ARBA" id="ARBA00022840"/>
    </source>
</evidence>
<keyword evidence="4 13" id="KW-0547">Nucleotide-binding</keyword>
<dbReference type="InterPro" id="IPR027417">
    <property type="entry name" value="P-loop_NTPase"/>
</dbReference>
<dbReference type="GO" id="GO:0005634">
    <property type="term" value="C:nucleus"/>
    <property type="evidence" value="ECO:0007669"/>
    <property type="project" value="UniProtKB-SubCell"/>
</dbReference>
<dbReference type="SMART" id="SM00341">
    <property type="entry name" value="HRDC"/>
    <property type="match status" value="1"/>
</dbReference>
<evidence type="ECO:0000313" key="19">
    <source>
        <dbReference type="Proteomes" id="UP000218231"/>
    </source>
</evidence>
<dbReference type="FunFam" id="3.40.50.300:FF:000296">
    <property type="entry name" value="ATP-dependent DNA helicase RecQ"/>
    <property type="match status" value="1"/>
</dbReference>
<dbReference type="InterPro" id="IPR001650">
    <property type="entry name" value="Helicase_C-like"/>
</dbReference>
<dbReference type="InterPro" id="IPR036388">
    <property type="entry name" value="WH-like_DNA-bd_sf"/>
</dbReference>
<evidence type="ECO:0000256" key="1">
    <source>
        <dbReference type="ARBA" id="ARBA00001947"/>
    </source>
</evidence>
<dbReference type="InterPro" id="IPR036390">
    <property type="entry name" value="WH_DNA-bd_sf"/>
</dbReference>
<dbReference type="Gene3D" id="1.10.10.10">
    <property type="entry name" value="Winged helix-like DNA-binding domain superfamily/Winged helix DNA-binding domain"/>
    <property type="match status" value="1"/>
</dbReference>
<feature type="domain" description="Helicase ATP-binding" evidence="16">
    <location>
        <begin position="159"/>
        <end position="336"/>
    </location>
</feature>
<dbReference type="PANTHER" id="PTHR13710">
    <property type="entry name" value="DNA HELICASE RECQ FAMILY MEMBER"/>
    <property type="match status" value="1"/>
</dbReference>
<dbReference type="SUPFAM" id="SSF46785">
    <property type="entry name" value="Winged helix' DNA-binding domain"/>
    <property type="match status" value="1"/>
</dbReference>
<comment type="subcellular location">
    <subcellularLocation>
        <location evidence="2 13">Nucleus</location>
    </subcellularLocation>
</comment>
<dbReference type="GO" id="GO:0005524">
    <property type="term" value="F:ATP binding"/>
    <property type="evidence" value="ECO:0007669"/>
    <property type="project" value="UniProtKB-KW"/>
</dbReference>
<dbReference type="GO" id="GO:0016887">
    <property type="term" value="F:ATP hydrolysis activity"/>
    <property type="evidence" value="ECO:0007669"/>
    <property type="project" value="RHEA"/>
</dbReference>
<dbReference type="STRING" id="2018661.A0A2A2M0Z0"/>
<dbReference type="Pfam" id="PF00270">
    <property type="entry name" value="DEAD"/>
    <property type="match status" value="1"/>
</dbReference>
<comment type="caution">
    <text evidence="18">The sequence shown here is derived from an EMBL/GenBank/DDBJ whole genome shotgun (WGS) entry which is preliminary data.</text>
</comment>
<dbReference type="GO" id="GO:0007131">
    <property type="term" value="P:reciprocal meiotic recombination"/>
    <property type="evidence" value="ECO:0007669"/>
    <property type="project" value="UniProtKB-ARBA"/>
</dbReference>
<evidence type="ECO:0000313" key="18">
    <source>
        <dbReference type="EMBL" id="PAV92118.1"/>
    </source>
</evidence>
<feature type="domain" description="HRDC" evidence="15">
    <location>
        <begin position="711"/>
        <end position="792"/>
    </location>
</feature>
<dbReference type="GO" id="GO:0000724">
    <property type="term" value="P:double-strand break repair via homologous recombination"/>
    <property type="evidence" value="ECO:0007669"/>
    <property type="project" value="TreeGrafter"/>
</dbReference>
<evidence type="ECO:0000256" key="8">
    <source>
        <dbReference type="ARBA" id="ARBA00023125"/>
    </source>
</evidence>
<evidence type="ECO:0000256" key="13">
    <source>
        <dbReference type="RuleBase" id="RU364117"/>
    </source>
</evidence>
<dbReference type="OrthoDB" id="10261556at2759"/>
<dbReference type="SMART" id="SM00490">
    <property type="entry name" value="HELICc"/>
    <property type="match status" value="1"/>
</dbReference>
<dbReference type="SUPFAM" id="SSF52540">
    <property type="entry name" value="P-loop containing nucleoside triphosphate hydrolases"/>
    <property type="match status" value="1"/>
</dbReference>
<keyword evidence="7 13" id="KW-0067">ATP-binding</keyword>
<comment type="cofactor">
    <cofactor evidence="1">
        <name>Zn(2+)</name>
        <dbReference type="ChEBI" id="CHEBI:29105"/>
    </cofactor>
</comment>
<keyword evidence="19" id="KW-1185">Reference proteome</keyword>
<dbReference type="SMART" id="SM00956">
    <property type="entry name" value="RQC"/>
    <property type="match status" value="1"/>
</dbReference>
<dbReference type="PANTHER" id="PTHR13710:SF153">
    <property type="entry name" value="RECQ-LIKE DNA HELICASE BLM"/>
    <property type="match status" value="1"/>
</dbReference>
<comment type="catalytic activity">
    <reaction evidence="12 13">
        <text>ATP + H2O = ADP + phosphate + H(+)</text>
        <dbReference type="Rhea" id="RHEA:13065"/>
        <dbReference type="ChEBI" id="CHEBI:15377"/>
        <dbReference type="ChEBI" id="CHEBI:15378"/>
        <dbReference type="ChEBI" id="CHEBI:30616"/>
        <dbReference type="ChEBI" id="CHEBI:43474"/>
        <dbReference type="ChEBI" id="CHEBI:456216"/>
    </reaction>
</comment>
<dbReference type="Gene3D" id="3.40.50.300">
    <property type="entry name" value="P-loop containing nucleotide triphosphate hydrolases"/>
    <property type="match status" value="2"/>
</dbReference>
<dbReference type="Pfam" id="PF00570">
    <property type="entry name" value="HRDC"/>
    <property type="match status" value="1"/>
</dbReference>
<dbReference type="Pfam" id="PF09382">
    <property type="entry name" value="RQC"/>
    <property type="match status" value="1"/>
</dbReference>
<dbReference type="AlphaFoldDB" id="A0A2A2M0Z0"/>
<dbReference type="EMBL" id="LIAE01006264">
    <property type="protein sequence ID" value="PAV92118.1"/>
    <property type="molecule type" value="Genomic_DNA"/>
</dbReference>
<dbReference type="GO" id="GO:0043138">
    <property type="term" value="F:3'-5' DNA helicase activity"/>
    <property type="evidence" value="ECO:0007669"/>
    <property type="project" value="UniProtKB-EC"/>
</dbReference>
<dbReference type="GO" id="GO:0009378">
    <property type="term" value="F:four-way junction helicase activity"/>
    <property type="evidence" value="ECO:0007669"/>
    <property type="project" value="TreeGrafter"/>
</dbReference>
<keyword evidence="5 13" id="KW-0378">Hydrolase</keyword>
<evidence type="ECO:0000256" key="3">
    <source>
        <dbReference type="ARBA" id="ARBA00005446"/>
    </source>
</evidence>